<dbReference type="EMBL" id="JAPDOD010000006">
    <property type="protein sequence ID" value="MDA0160534.1"/>
    <property type="molecule type" value="Genomic_DNA"/>
</dbReference>
<keyword evidence="3" id="KW-1185">Reference proteome</keyword>
<feature type="region of interest" description="Disordered" evidence="1">
    <location>
        <begin position="1"/>
        <end position="20"/>
    </location>
</feature>
<organism evidence="2 3">
    <name type="scientific">Solirubrobacter ginsenosidimutans</name>
    <dbReference type="NCBI Taxonomy" id="490573"/>
    <lineage>
        <taxon>Bacteria</taxon>
        <taxon>Bacillati</taxon>
        <taxon>Actinomycetota</taxon>
        <taxon>Thermoleophilia</taxon>
        <taxon>Solirubrobacterales</taxon>
        <taxon>Solirubrobacteraceae</taxon>
        <taxon>Solirubrobacter</taxon>
    </lineage>
</organism>
<dbReference type="RefSeq" id="WP_270039435.1">
    <property type="nucleotide sequence ID" value="NZ_JAPDOD010000006.1"/>
</dbReference>
<protein>
    <submittedName>
        <fullName evidence="2">Uncharacterized protein</fullName>
    </submittedName>
</protein>
<evidence type="ECO:0000313" key="2">
    <source>
        <dbReference type="EMBL" id="MDA0160534.1"/>
    </source>
</evidence>
<dbReference type="Proteomes" id="UP001149140">
    <property type="component" value="Unassembled WGS sequence"/>
</dbReference>
<reference evidence="2" key="1">
    <citation type="submission" date="2022-10" db="EMBL/GenBank/DDBJ databases">
        <title>The WGS of Solirubrobacter ginsenosidimutans DSM 21036.</title>
        <authorList>
            <person name="Jiang Z."/>
        </authorList>
    </citation>
    <scope>NUCLEOTIDE SEQUENCE</scope>
    <source>
        <strain evidence="2">DSM 21036</strain>
    </source>
</reference>
<proteinExistence type="predicted"/>
<name>A0A9X3MPY4_9ACTN</name>
<comment type="caution">
    <text evidence="2">The sequence shown here is derived from an EMBL/GenBank/DDBJ whole genome shotgun (WGS) entry which is preliminary data.</text>
</comment>
<evidence type="ECO:0000313" key="3">
    <source>
        <dbReference type="Proteomes" id="UP001149140"/>
    </source>
</evidence>
<evidence type="ECO:0000256" key="1">
    <source>
        <dbReference type="SAM" id="MobiDB-lite"/>
    </source>
</evidence>
<sequence length="68" mass="7444">MQVPDGTVWTGRYPTAPGSPPRAVVVRVRAQGWTSVDFDIEHAYGDPVGIGQGSLPTALFARRFDRIF</sequence>
<accession>A0A9X3MPY4</accession>
<gene>
    <name evidence="2" type="ORF">OM076_09685</name>
</gene>
<dbReference type="AlphaFoldDB" id="A0A9X3MPY4"/>